<dbReference type="Proteomes" id="UP000799755">
    <property type="component" value="Unassembled WGS sequence"/>
</dbReference>
<organism evidence="1 2">
    <name type="scientific">Lindgomyces ingoldianus</name>
    <dbReference type="NCBI Taxonomy" id="673940"/>
    <lineage>
        <taxon>Eukaryota</taxon>
        <taxon>Fungi</taxon>
        <taxon>Dikarya</taxon>
        <taxon>Ascomycota</taxon>
        <taxon>Pezizomycotina</taxon>
        <taxon>Dothideomycetes</taxon>
        <taxon>Pleosporomycetidae</taxon>
        <taxon>Pleosporales</taxon>
        <taxon>Lindgomycetaceae</taxon>
        <taxon>Lindgomyces</taxon>
    </lineage>
</organism>
<accession>A0ACB6QWC8</accession>
<name>A0ACB6QWC8_9PLEO</name>
<sequence length="321" mass="34905">MLRLLFLAFRVLTVLAEDSIIIPATITAGVEFPVSIIFDFSQPGPAYRPWKNWRLYLGDDKEYGHLYPICKFDAFPLPSLGLGDGAAEDRCIDVEPLGQSWYLGSDHIPLNVTSANVIIPKDAGPDGNTYQVQMHTTNDTFLPAGLGWSEHFELDGSDVKAWSPQEQMGPESIWDAIPCSAMQCNRKCKERWFATSTGLGWTNQDYCECVAGCSGVVTENPYYGGGDGCGWEWRWMKSTSIPFSDTATEETTTTDTAQSRGRSSIRTSSEIPSRPTTAITPGPASVVMTTAIPPSSMSEGTRLGAASAIPPVALAILLFLT</sequence>
<proteinExistence type="predicted"/>
<keyword evidence="2" id="KW-1185">Reference proteome</keyword>
<gene>
    <name evidence="1" type="ORF">BDR25DRAFT_314480</name>
</gene>
<reference evidence="1" key="1">
    <citation type="journal article" date="2020" name="Stud. Mycol.">
        <title>101 Dothideomycetes genomes: a test case for predicting lifestyles and emergence of pathogens.</title>
        <authorList>
            <person name="Haridas S."/>
            <person name="Albert R."/>
            <person name="Binder M."/>
            <person name="Bloem J."/>
            <person name="Labutti K."/>
            <person name="Salamov A."/>
            <person name="Andreopoulos B."/>
            <person name="Baker S."/>
            <person name="Barry K."/>
            <person name="Bills G."/>
            <person name="Bluhm B."/>
            <person name="Cannon C."/>
            <person name="Castanera R."/>
            <person name="Culley D."/>
            <person name="Daum C."/>
            <person name="Ezra D."/>
            <person name="Gonzalez J."/>
            <person name="Henrissat B."/>
            <person name="Kuo A."/>
            <person name="Liang C."/>
            <person name="Lipzen A."/>
            <person name="Lutzoni F."/>
            <person name="Magnuson J."/>
            <person name="Mondo S."/>
            <person name="Nolan M."/>
            <person name="Ohm R."/>
            <person name="Pangilinan J."/>
            <person name="Park H.-J."/>
            <person name="Ramirez L."/>
            <person name="Alfaro M."/>
            <person name="Sun H."/>
            <person name="Tritt A."/>
            <person name="Yoshinaga Y."/>
            <person name="Zwiers L.-H."/>
            <person name="Turgeon B."/>
            <person name="Goodwin S."/>
            <person name="Spatafora J."/>
            <person name="Crous P."/>
            <person name="Grigoriev I."/>
        </authorList>
    </citation>
    <scope>NUCLEOTIDE SEQUENCE</scope>
    <source>
        <strain evidence="1">ATCC 200398</strain>
    </source>
</reference>
<comment type="caution">
    <text evidence="1">The sequence shown here is derived from an EMBL/GenBank/DDBJ whole genome shotgun (WGS) entry which is preliminary data.</text>
</comment>
<evidence type="ECO:0000313" key="2">
    <source>
        <dbReference type="Proteomes" id="UP000799755"/>
    </source>
</evidence>
<dbReference type="EMBL" id="MU003507">
    <property type="protein sequence ID" value="KAF2470815.1"/>
    <property type="molecule type" value="Genomic_DNA"/>
</dbReference>
<protein>
    <submittedName>
        <fullName evidence="1">Uncharacterized protein</fullName>
    </submittedName>
</protein>
<evidence type="ECO:0000313" key="1">
    <source>
        <dbReference type="EMBL" id="KAF2470815.1"/>
    </source>
</evidence>